<organism evidence="1 2">
    <name type="scientific">Ensete ventricosum</name>
    <name type="common">Abyssinian banana</name>
    <name type="synonym">Musa ensete</name>
    <dbReference type="NCBI Taxonomy" id="4639"/>
    <lineage>
        <taxon>Eukaryota</taxon>
        <taxon>Viridiplantae</taxon>
        <taxon>Streptophyta</taxon>
        <taxon>Embryophyta</taxon>
        <taxon>Tracheophyta</taxon>
        <taxon>Spermatophyta</taxon>
        <taxon>Magnoliopsida</taxon>
        <taxon>Liliopsida</taxon>
        <taxon>Zingiberales</taxon>
        <taxon>Musaceae</taxon>
        <taxon>Ensete</taxon>
    </lineage>
</organism>
<evidence type="ECO:0000313" key="1">
    <source>
        <dbReference type="EMBL" id="RRT74582.1"/>
    </source>
</evidence>
<reference evidence="1 2" key="1">
    <citation type="journal article" date="2014" name="Agronomy (Basel)">
        <title>A Draft Genome Sequence for Ensete ventricosum, the Drought-Tolerant Tree Against Hunger.</title>
        <authorList>
            <person name="Harrison J."/>
            <person name="Moore K.A."/>
            <person name="Paszkiewicz K."/>
            <person name="Jones T."/>
            <person name="Grant M."/>
            <person name="Ambacheew D."/>
            <person name="Muzemil S."/>
            <person name="Studholme D.J."/>
        </authorList>
    </citation>
    <scope>NUCLEOTIDE SEQUENCE [LARGE SCALE GENOMIC DNA]</scope>
</reference>
<dbReference type="AlphaFoldDB" id="A0A427AEE8"/>
<dbReference type="EMBL" id="AMZH03002734">
    <property type="protein sequence ID" value="RRT74582.1"/>
    <property type="molecule type" value="Genomic_DNA"/>
</dbReference>
<feature type="non-terminal residue" evidence="1">
    <location>
        <position position="1"/>
    </location>
</feature>
<evidence type="ECO:0000313" key="2">
    <source>
        <dbReference type="Proteomes" id="UP000287651"/>
    </source>
</evidence>
<accession>A0A427AEE8</accession>
<gene>
    <name evidence="1" type="ORF">B296_00012581</name>
</gene>
<name>A0A427AEE8_ENSVE</name>
<sequence length="114" mass="12776">LKKAPKDSLPYSYIYVFLVHRSVQPRTNMARVVAVFVTTVTGNSLFHSPSLGNPLHGVYGCCGSLHLRSQQQEAQTNGNNAVYYGGSGSYASASTDVKRHKYRSQWRWLRGLRE</sequence>
<proteinExistence type="predicted"/>
<comment type="caution">
    <text evidence="1">The sequence shown here is derived from an EMBL/GenBank/DDBJ whole genome shotgun (WGS) entry which is preliminary data.</text>
</comment>
<dbReference type="Proteomes" id="UP000287651">
    <property type="component" value="Unassembled WGS sequence"/>
</dbReference>
<protein>
    <submittedName>
        <fullName evidence="1">Uncharacterized protein</fullName>
    </submittedName>
</protein>